<keyword evidence="2" id="KW-0732">Signal</keyword>
<reference evidence="4" key="1">
    <citation type="journal article" date="2019" name="Int. J. Syst. Evol. Microbiol.">
        <title>The Global Catalogue of Microorganisms (GCM) 10K type strain sequencing project: providing services to taxonomists for standard genome sequencing and annotation.</title>
        <authorList>
            <consortium name="The Broad Institute Genomics Platform"/>
            <consortium name="The Broad Institute Genome Sequencing Center for Infectious Disease"/>
            <person name="Wu L."/>
            <person name="Ma J."/>
        </authorList>
    </citation>
    <scope>NUCLEOTIDE SEQUENCE [LARGE SCALE GENOMIC DNA]</scope>
    <source>
        <strain evidence="4">CCUG 66188</strain>
    </source>
</reference>
<protein>
    <submittedName>
        <fullName evidence="3">Uncharacterized protein</fullName>
    </submittedName>
</protein>
<evidence type="ECO:0000313" key="4">
    <source>
        <dbReference type="Proteomes" id="UP001596023"/>
    </source>
</evidence>
<dbReference type="Proteomes" id="UP001596023">
    <property type="component" value="Unassembled WGS sequence"/>
</dbReference>
<feature type="chain" id="PRO_5046359918" evidence="2">
    <location>
        <begin position="22"/>
        <end position="256"/>
    </location>
</feature>
<feature type="region of interest" description="Disordered" evidence="1">
    <location>
        <begin position="143"/>
        <end position="256"/>
    </location>
</feature>
<feature type="signal peptide" evidence="2">
    <location>
        <begin position="1"/>
        <end position="21"/>
    </location>
</feature>
<feature type="compositionally biased region" description="Basic and acidic residues" evidence="1">
    <location>
        <begin position="178"/>
        <end position="189"/>
    </location>
</feature>
<comment type="caution">
    <text evidence="3">The sequence shown here is derived from an EMBL/GenBank/DDBJ whole genome shotgun (WGS) entry which is preliminary data.</text>
</comment>
<proteinExistence type="predicted"/>
<sequence>MKKFLLAFALFIGVTSFYNTAEAQNINVSINIGRQPAWGPVGYDYVGYYYFPDIDCYYDVNVGLFYYFDRGRWISARYLPYGYRNYDLYGLYKVVLNVRDPWRYHHIHYRDYARYRGHRNQIVIRDSRDHRYHDSRNNRVIWYSDSRKDHKNNSGRPNYNYNNRKDNNYRPDNNYNNSRKDNNRNKDKNYNSGQKNDNKRSDYGNRDNRSNRNDNVKSRPSTSRDNNRNSKATQSSSGRSDFRMASSTGSERSNRR</sequence>
<evidence type="ECO:0000256" key="2">
    <source>
        <dbReference type="SAM" id="SignalP"/>
    </source>
</evidence>
<organism evidence="3 4">
    <name type="scientific">Dysgonomonas termitidis</name>
    <dbReference type="NCBI Taxonomy" id="1516126"/>
    <lineage>
        <taxon>Bacteria</taxon>
        <taxon>Pseudomonadati</taxon>
        <taxon>Bacteroidota</taxon>
        <taxon>Bacteroidia</taxon>
        <taxon>Bacteroidales</taxon>
        <taxon>Dysgonomonadaceae</taxon>
        <taxon>Dysgonomonas</taxon>
    </lineage>
</organism>
<feature type="compositionally biased region" description="Polar residues" evidence="1">
    <location>
        <begin position="220"/>
        <end position="256"/>
    </location>
</feature>
<dbReference type="EMBL" id="JBHSGN010000111">
    <property type="protein sequence ID" value="MFC4675679.1"/>
    <property type="molecule type" value="Genomic_DNA"/>
</dbReference>
<evidence type="ECO:0000256" key="1">
    <source>
        <dbReference type="SAM" id="MobiDB-lite"/>
    </source>
</evidence>
<evidence type="ECO:0000313" key="3">
    <source>
        <dbReference type="EMBL" id="MFC4675679.1"/>
    </source>
</evidence>
<name>A0ABV9L0D5_9BACT</name>
<feature type="compositionally biased region" description="Basic and acidic residues" evidence="1">
    <location>
        <begin position="196"/>
        <end position="217"/>
    </location>
</feature>
<keyword evidence="4" id="KW-1185">Reference proteome</keyword>
<dbReference type="RefSeq" id="WP_379999130.1">
    <property type="nucleotide sequence ID" value="NZ_JBHSGN010000111.1"/>
</dbReference>
<gene>
    <name evidence="3" type="ORF">ACFO6W_18480</name>
</gene>
<accession>A0ABV9L0D5</accession>